<evidence type="ECO:0000313" key="7">
    <source>
        <dbReference type="EMBL" id="MBB6126102.1"/>
    </source>
</evidence>
<proteinExistence type="predicted"/>
<feature type="transmembrane region" description="Helical" evidence="5">
    <location>
        <begin position="334"/>
        <end position="353"/>
    </location>
</feature>
<gene>
    <name evidence="7" type="ORF">HDF22_000203</name>
</gene>
<feature type="transmembrane region" description="Helical" evidence="5">
    <location>
        <begin position="81"/>
        <end position="99"/>
    </location>
</feature>
<evidence type="ECO:0000256" key="5">
    <source>
        <dbReference type="SAM" id="Phobius"/>
    </source>
</evidence>
<feature type="transmembrane region" description="Helical" evidence="5">
    <location>
        <begin position="47"/>
        <end position="69"/>
    </location>
</feature>
<dbReference type="GO" id="GO:0016020">
    <property type="term" value="C:membrane"/>
    <property type="evidence" value="ECO:0007669"/>
    <property type="project" value="UniProtKB-SubCell"/>
</dbReference>
<protein>
    <submittedName>
        <fullName evidence="7">Putative membrane protein YccC</fullName>
    </submittedName>
</protein>
<sequence>MNISKNRLIISAKPVGRFLMDSCRWSAPEVFPLHQILSSMLGFTLPLVIGIITGHVPISLAVAFGGLALSSNTGETSRRQLQDGLYTLIAGSLAVFTGASVAGNGLWSFFIIPFIVAFAGLVGGINRIMAWATTQFIVFTIIATNFSVHKASPLAITILFLIGGIYTITMSLILRTLFKPVSPIGEASRSKYTAKQVLTRWCKSLVHFSGWLYPARIFTCLIIAEIFEQIYPHHHGYWVLLTVAILVKRKNDTMTLQIFQRAAGTVLGVIVADIVLLWSPSVWFTVAIIAVIAGARPILKQAHYISYSTAMVPLVILLSGFGKDLPGDVISDRIITTFIGCFLSLTLGYWFWIKHSLKEQYLISKKHSQRLLE</sequence>
<keyword evidence="2 5" id="KW-0812">Transmembrane</keyword>
<dbReference type="RefSeq" id="WP_183585051.1">
    <property type="nucleotide sequence ID" value="NZ_JACHCA010000001.1"/>
</dbReference>
<dbReference type="EMBL" id="JACHCA010000001">
    <property type="protein sequence ID" value="MBB6126102.1"/>
    <property type="molecule type" value="Genomic_DNA"/>
</dbReference>
<evidence type="ECO:0000259" key="6">
    <source>
        <dbReference type="Pfam" id="PF13515"/>
    </source>
</evidence>
<name>A0A841J6X7_9SPHI</name>
<feature type="transmembrane region" description="Helical" evidence="5">
    <location>
        <begin position="304"/>
        <end position="322"/>
    </location>
</feature>
<evidence type="ECO:0000313" key="8">
    <source>
        <dbReference type="Proteomes" id="UP000548326"/>
    </source>
</evidence>
<feature type="domain" description="Integral membrane bound transporter" evidence="6">
    <location>
        <begin position="225"/>
        <end position="345"/>
    </location>
</feature>
<evidence type="ECO:0000256" key="2">
    <source>
        <dbReference type="ARBA" id="ARBA00022692"/>
    </source>
</evidence>
<evidence type="ECO:0000256" key="4">
    <source>
        <dbReference type="ARBA" id="ARBA00023136"/>
    </source>
</evidence>
<reference evidence="7 8" key="1">
    <citation type="submission" date="2020-08" db="EMBL/GenBank/DDBJ databases">
        <title>Genomic Encyclopedia of Type Strains, Phase IV (KMG-V): Genome sequencing to study the core and pangenomes of soil and plant-associated prokaryotes.</title>
        <authorList>
            <person name="Whitman W."/>
        </authorList>
    </citation>
    <scope>NUCLEOTIDE SEQUENCE [LARGE SCALE GENOMIC DNA]</scope>
    <source>
        <strain evidence="7 8">MP601</strain>
    </source>
</reference>
<feature type="transmembrane region" description="Helical" evidence="5">
    <location>
        <begin position="154"/>
        <end position="174"/>
    </location>
</feature>
<keyword evidence="4 5" id="KW-0472">Membrane</keyword>
<comment type="caution">
    <text evidence="7">The sequence shown here is derived from an EMBL/GenBank/DDBJ whole genome shotgun (WGS) entry which is preliminary data.</text>
</comment>
<accession>A0A841J6X7</accession>
<dbReference type="Pfam" id="PF13515">
    <property type="entry name" value="FUSC_2"/>
    <property type="match status" value="1"/>
</dbReference>
<organism evidence="7 8">
    <name type="scientific">Mucilaginibacter lappiensis</name>
    <dbReference type="NCBI Taxonomy" id="354630"/>
    <lineage>
        <taxon>Bacteria</taxon>
        <taxon>Pseudomonadati</taxon>
        <taxon>Bacteroidota</taxon>
        <taxon>Sphingobacteriia</taxon>
        <taxon>Sphingobacteriales</taxon>
        <taxon>Sphingobacteriaceae</taxon>
        <taxon>Mucilaginibacter</taxon>
    </lineage>
</organism>
<dbReference type="InterPro" id="IPR049453">
    <property type="entry name" value="Memb_transporter_dom"/>
</dbReference>
<comment type="subcellular location">
    <subcellularLocation>
        <location evidence="1">Membrane</location>
        <topology evidence="1">Multi-pass membrane protein</topology>
    </subcellularLocation>
</comment>
<evidence type="ECO:0000256" key="3">
    <source>
        <dbReference type="ARBA" id="ARBA00022989"/>
    </source>
</evidence>
<dbReference type="AlphaFoldDB" id="A0A841J6X7"/>
<dbReference type="Proteomes" id="UP000548326">
    <property type="component" value="Unassembled WGS sequence"/>
</dbReference>
<keyword evidence="3 5" id="KW-1133">Transmembrane helix</keyword>
<evidence type="ECO:0000256" key="1">
    <source>
        <dbReference type="ARBA" id="ARBA00004141"/>
    </source>
</evidence>
<feature type="transmembrane region" description="Helical" evidence="5">
    <location>
        <begin position="105"/>
        <end position="122"/>
    </location>
</feature>